<keyword evidence="3 6" id="KW-0694">RNA-binding</keyword>
<comment type="subunit">
    <text evidence="6">Part of the 30S ribosomal subunit. Contacts proteins S9 and S11.</text>
</comment>
<dbReference type="SUPFAM" id="SSF47973">
    <property type="entry name" value="Ribosomal protein S7"/>
    <property type="match status" value="1"/>
</dbReference>
<dbReference type="EMBL" id="PGXC01000003">
    <property type="protein sequence ID" value="PKK91436.1"/>
    <property type="molecule type" value="Genomic_DNA"/>
</dbReference>
<comment type="function">
    <text evidence="6">One of the primary rRNA binding proteins, it binds directly to 16S rRNA where it nucleates assembly of the head domain of the 30S subunit. Is located at the subunit interface close to the decoding center, probably blocks exit of the E-site tRNA.</text>
</comment>
<keyword evidence="2 6" id="KW-0699">rRNA-binding</keyword>
<dbReference type="Proteomes" id="UP000233256">
    <property type="component" value="Unassembled WGS sequence"/>
</dbReference>
<evidence type="ECO:0000256" key="6">
    <source>
        <dbReference type="HAMAP-Rule" id="MF_00480"/>
    </source>
</evidence>
<dbReference type="NCBIfam" id="TIGR01029">
    <property type="entry name" value="rpsG_bact"/>
    <property type="match status" value="1"/>
</dbReference>
<dbReference type="PANTHER" id="PTHR11205">
    <property type="entry name" value="RIBOSOMAL PROTEIN S7"/>
    <property type="match status" value="1"/>
</dbReference>
<sequence>MPRRKVAAKREILPDPIYNSVLVSKFINCIMEKGKKGVAEQIVYKALDIISNKMKTDNPLDLFVQAIEKAKPVLEVKSRRIGGATYQVPIEIREERRLALAFRWLKNYSVSKKGREMADRLADELMGTIKGESATAKKREDTHKMADANKAFAHYRW</sequence>
<proteinExistence type="inferred from homology"/>
<organism evidence="9 10">
    <name type="scientific">Candidatus Wallbacteria bacterium HGW-Wallbacteria-1</name>
    <dbReference type="NCBI Taxonomy" id="2013854"/>
    <lineage>
        <taxon>Bacteria</taxon>
        <taxon>Candidatus Walliibacteriota</taxon>
    </lineage>
</organism>
<comment type="caution">
    <text evidence="9">The sequence shown here is derived from an EMBL/GenBank/DDBJ whole genome shotgun (WGS) entry which is preliminary data.</text>
</comment>
<keyword evidence="5 6" id="KW-0687">Ribonucleoprotein</keyword>
<dbReference type="GO" id="GO:0003735">
    <property type="term" value="F:structural constituent of ribosome"/>
    <property type="evidence" value="ECO:0007669"/>
    <property type="project" value="InterPro"/>
</dbReference>
<evidence type="ECO:0000256" key="1">
    <source>
        <dbReference type="ARBA" id="ARBA00007151"/>
    </source>
</evidence>
<evidence type="ECO:0000313" key="10">
    <source>
        <dbReference type="Proteomes" id="UP000233256"/>
    </source>
</evidence>
<dbReference type="InterPro" id="IPR023798">
    <property type="entry name" value="Ribosomal_uS7_dom"/>
</dbReference>
<evidence type="ECO:0000259" key="8">
    <source>
        <dbReference type="Pfam" id="PF00177"/>
    </source>
</evidence>
<dbReference type="Gene3D" id="1.10.455.10">
    <property type="entry name" value="Ribosomal protein S7 domain"/>
    <property type="match status" value="1"/>
</dbReference>
<dbReference type="CDD" id="cd14869">
    <property type="entry name" value="uS7_Bacteria"/>
    <property type="match status" value="1"/>
</dbReference>
<dbReference type="PIRSF" id="PIRSF002122">
    <property type="entry name" value="RPS7p_RPS7a_RPS5e_RPS7o"/>
    <property type="match status" value="1"/>
</dbReference>
<evidence type="ECO:0000256" key="3">
    <source>
        <dbReference type="ARBA" id="ARBA00022884"/>
    </source>
</evidence>
<evidence type="ECO:0000313" key="9">
    <source>
        <dbReference type="EMBL" id="PKK91436.1"/>
    </source>
</evidence>
<evidence type="ECO:0000256" key="7">
    <source>
        <dbReference type="RuleBase" id="RU003619"/>
    </source>
</evidence>
<feature type="domain" description="Small ribosomal subunit protein uS7" evidence="8">
    <location>
        <begin position="2"/>
        <end position="150"/>
    </location>
</feature>
<gene>
    <name evidence="6" type="primary">rpsG</name>
    <name evidence="9" type="ORF">CVV64_06645</name>
</gene>
<dbReference type="GO" id="GO:0000049">
    <property type="term" value="F:tRNA binding"/>
    <property type="evidence" value="ECO:0007669"/>
    <property type="project" value="UniProtKB-UniRule"/>
</dbReference>
<dbReference type="PROSITE" id="PS00052">
    <property type="entry name" value="RIBOSOMAL_S7"/>
    <property type="match status" value="1"/>
</dbReference>
<evidence type="ECO:0000256" key="5">
    <source>
        <dbReference type="ARBA" id="ARBA00023274"/>
    </source>
</evidence>
<evidence type="ECO:0000256" key="4">
    <source>
        <dbReference type="ARBA" id="ARBA00022980"/>
    </source>
</evidence>
<protein>
    <recommendedName>
        <fullName evidence="6">Small ribosomal subunit protein uS7</fullName>
    </recommendedName>
</protein>
<dbReference type="HAMAP" id="MF_00480_B">
    <property type="entry name" value="Ribosomal_uS7_B"/>
    <property type="match status" value="1"/>
</dbReference>
<dbReference type="GO" id="GO:0015935">
    <property type="term" value="C:small ribosomal subunit"/>
    <property type="evidence" value="ECO:0007669"/>
    <property type="project" value="InterPro"/>
</dbReference>
<dbReference type="InterPro" id="IPR000235">
    <property type="entry name" value="Ribosomal_uS7"/>
</dbReference>
<keyword evidence="4 6" id="KW-0689">Ribosomal protein</keyword>
<dbReference type="InterPro" id="IPR036823">
    <property type="entry name" value="Ribosomal_uS7_dom_sf"/>
</dbReference>
<dbReference type="InterPro" id="IPR005717">
    <property type="entry name" value="Ribosomal_uS7_bac/org-type"/>
</dbReference>
<dbReference type="AlphaFoldDB" id="A0A2N1PSY4"/>
<evidence type="ECO:0000256" key="2">
    <source>
        <dbReference type="ARBA" id="ARBA00022730"/>
    </source>
</evidence>
<keyword evidence="6" id="KW-0820">tRNA-binding</keyword>
<dbReference type="GO" id="GO:0006412">
    <property type="term" value="P:translation"/>
    <property type="evidence" value="ECO:0007669"/>
    <property type="project" value="UniProtKB-UniRule"/>
</dbReference>
<comment type="similarity">
    <text evidence="1 6 7">Belongs to the universal ribosomal protein uS7 family.</text>
</comment>
<dbReference type="GO" id="GO:0019843">
    <property type="term" value="F:rRNA binding"/>
    <property type="evidence" value="ECO:0007669"/>
    <property type="project" value="UniProtKB-UniRule"/>
</dbReference>
<reference evidence="9 10" key="1">
    <citation type="journal article" date="2017" name="ISME J.">
        <title>Potential for microbial H2 and metal transformations associated with novel bacteria and archaea in deep terrestrial subsurface sediments.</title>
        <authorList>
            <person name="Hernsdorf A.W."/>
            <person name="Amano Y."/>
            <person name="Miyakawa K."/>
            <person name="Ise K."/>
            <person name="Suzuki Y."/>
            <person name="Anantharaman K."/>
            <person name="Probst A."/>
            <person name="Burstein D."/>
            <person name="Thomas B.C."/>
            <person name="Banfield J.F."/>
        </authorList>
    </citation>
    <scope>NUCLEOTIDE SEQUENCE [LARGE SCALE GENOMIC DNA]</scope>
    <source>
        <strain evidence="9">HGW-Wallbacteria-1</strain>
    </source>
</reference>
<name>A0A2N1PSY4_9BACT</name>
<dbReference type="Pfam" id="PF00177">
    <property type="entry name" value="Ribosomal_S7"/>
    <property type="match status" value="1"/>
</dbReference>
<dbReference type="InterPro" id="IPR020606">
    <property type="entry name" value="Ribosomal_uS7_CS"/>
</dbReference>
<accession>A0A2N1PSY4</accession>
<dbReference type="FunFam" id="1.10.455.10:FF:000001">
    <property type="entry name" value="30S ribosomal protein S7"/>
    <property type="match status" value="1"/>
</dbReference>